<dbReference type="PANTHER" id="PTHR30055:SF234">
    <property type="entry name" value="HTH-TYPE TRANSCRIPTIONAL REGULATOR BETI"/>
    <property type="match status" value="1"/>
</dbReference>
<evidence type="ECO:0000313" key="7">
    <source>
        <dbReference type="EMBL" id="ADP81864.1"/>
    </source>
</evidence>
<dbReference type="PANTHER" id="PTHR30055">
    <property type="entry name" value="HTH-TYPE TRANSCRIPTIONAL REGULATOR RUTR"/>
    <property type="match status" value="1"/>
</dbReference>
<dbReference type="GO" id="GO:0003700">
    <property type="term" value="F:DNA-binding transcription factor activity"/>
    <property type="evidence" value="ECO:0007669"/>
    <property type="project" value="TreeGrafter"/>
</dbReference>
<dbReference type="PROSITE" id="PS50977">
    <property type="entry name" value="HTH_TETR_2"/>
    <property type="match status" value="1"/>
</dbReference>
<feature type="region of interest" description="Disordered" evidence="5">
    <location>
        <begin position="83"/>
        <end position="114"/>
    </location>
</feature>
<evidence type="ECO:0000256" key="4">
    <source>
        <dbReference type="PROSITE-ProRule" id="PRU00335"/>
    </source>
</evidence>
<dbReference type="Gene3D" id="1.10.357.10">
    <property type="entry name" value="Tetracycline Repressor, domain 2"/>
    <property type="match status" value="1"/>
</dbReference>
<dbReference type="PRINTS" id="PR00455">
    <property type="entry name" value="HTHTETR"/>
</dbReference>
<keyword evidence="3" id="KW-0804">Transcription</keyword>
<dbReference type="PROSITE" id="PS01081">
    <property type="entry name" value="HTH_TETR_1"/>
    <property type="match status" value="1"/>
</dbReference>
<dbReference type="Pfam" id="PF00440">
    <property type="entry name" value="TetR_N"/>
    <property type="match status" value="1"/>
</dbReference>
<dbReference type="HOGENOM" id="CLU_1198371_0_0_11"/>
<dbReference type="AlphaFoldDB" id="E3J485"/>
<dbReference type="InterPro" id="IPR023772">
    <property type="entry name" value="DNA-bd_HTH_TetR-type_CS"/>
</dbReference>
<dbReference type="RefSeq" id="WP_013424982.1">
    <property type="nucleotide sequence ID" value="NC_014666.1"/>
</dbReference>
<accession>E3J485</accession>
<dbReference type="eggNOG" id="COG1309">
    <property type="taxonomic scope" value="Bacteria"/>
</dbReference>
<gene>
    <name evidence="7" type="ordered locus">FraEuI1c_3857</name>
</gene>
<dbReference type="InterPro" id="IPR050109">
    <property type="entry name" value="HTH-type_TetR-like_transc_reg"/>
</dbReference>
<name>E3J485_PSEI1</name>
<evidence type="ECO:0000313" key="8">
    <source>
        <dbReference type="Proteomes" id="UP000002484"/>
    </source>
</evidence>
<dbReference type="SUPFAM" id="SSF46689">
    <property type="entry name" value="Homeodomain-like"/>
    <property type="match status" value="1"/>
</dbReference>
<keyword evidence="1" id="KW-0805">Transcription regulation</keyword>
<feature type="domain" description="HTH tetR-type" evidence="6">
    <location>
        <begin position="17"/>
        <end position="77"/>
    </location>
</feature>
<dbReference type="InterPro" id="IPR001647">
    <property type="entry name" value="HTH_TetR"/>
</dbReference>
<protein>
    <submittedName>
        <fullName evidence="7">Regulatory protein TetR</fullName>
    </submittedName>
</protein>
<dbReference type="OrthoDB" id="4823039at2"/>
<evidence type="ECO:0000256" key="1">
    <source>
        <dbReference type="ARBA" id="ARBA00023015"/>
    </source>
</evidence>
<evidence type="ECO:0000256" key="2">
    <source>
        <dbReference type="ARBA" id="ARBA00023125"/>
    </source>
</evidence>
<evidence type="ECO:0000256" key="5">
    <source>
        <dbReference type="SAM" id="MobiDB-lite"/>
    </source>
</evidence>
<keyword evidence="2 4" id="KW-0238">DNA-binding</keyword>
<organism evidence="7 8">
    <name type="scientific">Pseudofrankia inefficax (strain DSM 45817 / CECT 9037 / DDB 130130 / EuI1c)</name>
    <name type="common">Frankia inefficax</name>
    <dbReference type="NCBI Taxonomy" id="298654"/>
    <lineage>
        <taxon>Bacteria</taxon>
        <taxon>Bacillati</taxon>
        <taxon>Actinomycetota</taxon>
        <taxon>Actinomycetes</taxon>
        <taxon>Frankiales</taxon>
        <taxon>Frankiaceae</taxon>
        <taxon>Pseudofrankia</taxon>
    </lineage>
</organism>
<dbReference type="EMBL" id="CP002299">
    <property type="protein sequence ID" value="ADP81864.1"/>
    <property type="molecule type" value="Genomic_DNA"/>
</dbReference>
<evidence type="ECO:0000259" key="6">
    <source>
        <dbReference type="PROSITE" id="PS50977"/>
    </source>
</evidence>
<proteinExistence type="predicted"/>
<dbReference type="KEGG" id="fri:FraEuI1c_3857"/>
<reference evidence="7 8" key="1">
    <citation type="submission" date="2010-10" db="EMBL/GenBank/DDBJ databases">
        <title>Complete sequence of Frankia sp. EuI1c.</title>
        <authorList>
            <consortium name="US DOE Joint Genome Institute"/>
            <person name="Lucas S."/>
            <person name="Copeland A."/>
            <person name="Lapidus A."/>
            <person name="Cheng J.-F."/>
            <person name="Bruce D."/>
            <person name="Goodwin L."/>
            <person name="Pitluck S."/>
            <person name="Chertkov O."/>
            <person name="Detter J.C."/>
            <person name="Han C."/>
            <person name="Tapia R."/>
            <person name="Land M."/>
            <person name="Hauser L."/>
            <person name="Jeffries C."/>
            <person name="Kyrpides N."/>
            <person name="Ivanova N."/>
            <person name="Mikhailova N."/>
            <person name="Beauchemin N."/>
            <person name="Sen A."/>
            <person name="Sur S.A."/>
            <person name="Gtari M."/>
            <person name="Wall L."/>
            <person name="Tisa L."/>
            <person name="Woyke T."/>
        </authorList>
    </citation>
    <scope>NUCLEOTIDE SEQUENCE [LARGE SCALE GENOMIC DNA]</scope>
    <source>
        <strain evidence="8">DSM 45817 / CECT 9037 / EuI1c</strain>
    </source>
</reference>
<feature type="DNA-binding region" description="H-T-H motif" evidence="4">
    <location>
        <begin position="40"/>
        <end position="59"/>
    </location>
</feature>
<evidence type="ECO:0000256" key="3">
    <source>
        <dbReference type="ARBA" id="ARBA00023163"/>
    </source>
</evidence>
<dbReference type="GO" id="GO:0000976">
    <property type="term" value="F:transcription cis-regulatory region binding"/>
    <property type="evidence" value="ECO:0007669"/>
    <property type="project" value="TreeGrafter"/>
</dbReference>
<dbReference type="InParanoid" id="E3J485"/>
<dbReference type="InterPro" id="IPR009057">
    <property type="entry name" value="Homeodomain-like_sf"/>
</dbReference>
<dbReference type="Proteomes" id="UP000002484">
    <property type="component" value="Chromosome"/>
</dbReference>
<sequence>MPRDVGVRVHARQARSAATLERILEAAGGLFDEVGVDATTMDAIADRAGVSIGSVYRFFENKTALKTTLSARWADHLRQAVEPHPIGDTTPAAGLRAGRHAPPPAGADGADDADPMAGIDKSVARFVTALRQVLDELPGAKGLLATTLREPPGETGPWITYLDGYIAHYAPNLPAERRATATHAYLTITAALILSAVSAGPALDRHLDEVRTVLAGYTRELARESAAARAG</sequence>
<keyword evidence="8" id="KW-1185">Reference proteome</keyword>